<proteinExistence type="predicted"/>
<evidence type="ECO:0000313" key="1">
    <source>
        <dbReference type="EnsemblPlants" id="Solyc09g092585.1.1"/>
    </source>
</evidence>
<dbReference type="InParanoid" id="A0A3Q7I9X8"/>
<accession>A0A3Q7I9X8</accession>
<reference evidence="1" key="2">
    <citation type="submission" date="2019-01" db="UniProtKB">
        <authorList>
            <consortium name="EnsemblPlants"/>
        </authorList>
    </citation>
    <scope>IDENTIFICATION</scope>
    <source>
        <strain evidence="1">cv. Heinz 1706</strain>
    </source>
</reference>
<name>A0A3Q7I9X8_SOLLC</name>
<dbReference type="AlphaFoldDB" id="A0A3Q7I9X8"/>
<dbReference type="Proteomes" id="UP000004994">
    <property type="component" value="Chromosome 9"/>
</dbReference>
<organism evidence="1">
    <name type="scientific">Solanum lycopersicum</name>
    <name type="common">Tomato</name>
    <name type="synonym">Lycopersicon esculentum</name>
    <dbReference type="NCBI Taxonomy" id="4081"/>
    <lineage>
        <taxon>Eukaryota</taxon>
        <taxon>Viridiplantae</taxon>
        <taxon>Streptophyta</taxon>
        <taxon>Embryophyta</taxon>
        <taxon>Tracheophyta</taxon>
        <taxon>Spermatophyta</taxon>
        <taxon>Magnoliopsida</taxon>
        <taxon>eudicotyledons</taxon>
        <taxon>Gunneridae</taxon>
        <taxon>Pentapetalae</taxon>
        <taxon>asterids</taxon>
        <taxon>lamiids</taxon>
        <taxon>Solanales</taxon>
        <taxon>Solanaceae</taxon>
        <taxon>Solanoideae</taxon>
        <taxon>Solaneae</taxon>
        <taxon>Solanum</taxon>
        <taxon>Solanum subgen. Lycopersicon</taxon>
    </lineage>
</organism>
<dbReference type="EnsemblPlants" id="Solyc09g092585.1.1">
    <property type="protein sequence ID" value="Solyc09g092585.1.1"/>
    <property type="gene ID" value="Solyc09g092585.1"/>
</dbReference>
<protein>
    <submittedName>
        <fullName evidence="1">Uncharacterized protein</fullName>
    </submittedName>
</protein>
<reference evidence="1" key="1">
    <citation type="journal article" date="2012" name="Nature">
        <title>The tomato genome sequence provides insights into fleshy fruit evolution.</title>
        <authorList>
            <consortium name="Tomato Genome Consortium"/>
        </authorList>
    </citation>
    <scope>NUCLEOTIDE SEQUENCE [LARGE SCALE GENOMIC DNA]</scope>
    <source>
        <strain evidence="1">cv. Heinz 1706</strain>
    </source>
</reference>
<keyword evidence="2" id="KW-1185">Reference proteome</keyword>
<sequence>MAESLVMGDLIGRNKTKRILLHDQMDSMEQGTKVVSYAFCHTKCHSRAPSSAGSKWNQFKILALKINITIQKPLSMEFCIVSLAISNGPGGYNLNVSFITALKYGRFRISSSFTMDFLPTISRISA</sequence>
<dbReference type="Gramene" id="Solyc09g092585.1.1">
    <property type="protein sequence ID" value="Solyc09g092585.1.1"/>
    <property type="gene ID" value="Solyc09g092585.1"/>
</dbReference>
<evidence type="ECO:0000313" key="2">
    <source>
        <dbReference type="Proteomes" id="UP000004994"/>
    </source>
</evidence>